<dbReference type="SUPFAM" id="SSF53448">
    <property type="entry name" value="Nucleotide-diphospho-sugar transferases"/>
    <property type="match status" value="1"/>
</dbReference>
<dbReference type="GO" id="GO:0016740">
    <property type="term" value="F:transferase activity"/>
    <property type="evidence" value="ECO:0007669"/>
    <property type="project" value="UniProtKB-KW"/>
</dbReference>
<evidence type="ECO:0000313" key="3">
    <source>
        <dbReference type="EMBL" id="KRL55104.1"/>
    </source>
</evidence>
<dbReference type="Pfam" id="PF00535">
    <property type="entry name" value="Glycos_transf_2"/>
    <property type="match status" value="1"/>
</dbReference>
<comment type="caution">
    <text evidence="3">The sequence shown here is derived from an EMBL/GenBank/DDBJ whole genome shotgun (WGS) entry which is preliminary data.</text>
</comment>
<dbReference type="Proteomes" id="UP000051697">
    <property type="component" value="Unassembled WGS sequence"/>
</dbReference>
<dbReference type="PATRIC" id="fig|1423778.4.peg.731"/>
<dbReference type="AlphaFoldDB" id="A0A0R1RDG1"/>
<proteinExistence type="predicted"/>
<dbReference type="CDD" id="cd04179">
    <property type="entry name" value="DPM_DPG-synthase_like"/>
    <property type="match status" value="1"/>
</dbReference>
<organism evidence="3 4">
    <name type="scientific">Paucilactobacillus oligofermentans DSM 15707 = LMG 22743</name>
    <dbReference type="NCBI Taxonomy" id="1423778"/>
    <lineage>
        <taxon>Bacteria</taxon>
        <taxon>Bacillati</taxon>
        <taxon>Bacillota</taxon>
        <taxon>Bacilli</taxon>
        <taxon>Lactobacillales</taxon>
        <taxon>Lactobacillaceae</taxon>
        <taxon>Paucilactobacillus</taxon>
    </lineage>
</organism>
<keyword evidence="1" id="KW-1133">Transmembrane helix</keyword>
<dbReference type="InterPro" id="IPR001173">
    <property type="entry name" value="Glyco_trans_2-like"/>
</dbReference>
<sequence>MDNVAILIPVYNEEKTISKVVKDCLNSLKGISNSYVYVYDNNSNDNTVVLAEEAGAVIRHEYRQGKGNVIRRMFQEIDANCYIMIDGDDTYPVENIPSMVEKVLNQNSDMVVGDRLSSSYFEENKRFGHGFGNKLVRKSINVFFKNDIRDIMTGYRAFSYRFVKTYPVLSKGFEIETEMSILAIENNMQVDNEIITYRDRPEGSESKLDTFSDGFKVLTTIFKLFKNYHPFKLFSIIAAILIAISIISFIPSVWLPYLNTGIVEKIPTLIVDGFLLLTGILLISCGLILDSIVQKEKREFEFRLQNVIFQKLNILNSKKYKE</sequence>
<dbReference type="InterPro" id="IPR050256">
    <property type="entry name" value="Glycosyltransferase_2"/>
</dbReference>
<feature type="transmembrane region" description="Helical" evidence="1">
    <location>
        <begin position="233"/>
        <end position="254"/>
    </location>
</feature>
<evidence type="ECO:0000259" key="2">
    <source>
        <dbReference type="Pfam" id="PF00535"/>
    </source>
</evidence>
<dbReference type="STRING" id="1423778.FC70_GL000700"/>
<dbReference type="PANTHER" id="PTHR48090:SF7">
    <property type="entry name" value="RFBJ PROTEIN"/>
    <property type="match status" value="1"/>
</dbReference>
<reference evidence="3 4" key="1">
    <citation type="journal article" date="2015" name="Genome Announc.">
        <title>Expanding the biotechnology potential of lactobacilli through comparative genomics of 213 strains and associated genera.</title>
        <authorList>
            <person name="Sun Z."/>
            <person name="Harris H.M."/>
            <person name="McCann A."/>
            <person name="Guo C."/>
            <person name="Argimon S."/>
            <person name="Zhang W."/>
            <person name="Yang X."/>
            <person name="Jeffery I.B."/>
            <person name="Cooney J.C."/>
            <person name="Kagawa T.F."/>
            <person name="Liu W."/>
            <person name="Song Y."/>
            <person name="Salvetti E."/>
            <person name="Wrobel A."/>
            <person name="Rasinkangas P."/>
            <person name="Parkhill J."/>
            <person name="Rea M.C."/>
            <person name="O'Sullivan O."/>
            <person name="Ritari J."/>
            <person name="Douillard F.P."/>
            <person name="Paul Ross R."/>
            <person name="Yang R."/>
            <person name="Briner A.E."/>
            <person name="Felis G.E."/>
            <person name="de Vos W.M."/>
            <person name="Barrangou R."/>
            <person name="Klaenhammer T.R."/>
            <person name="Caufield P.W."/>
            <person name="Cui Y."/>
            <person name="Zhang H."/>
            <person name="O'Toole P.W."/>
        </authorList>
    </citation>
    <scope>NUCLEOTIDE SEQUENCE [LARGE SCALE GENOMIC DNA]</scope>
    <source>
        <strain evidence="3 4">DSM 15707</strain>
    </source>
</reference>
<dbReference type="EMBL" id="AZFE01000031">
    <property type="protein sequence ID" value="KRL55104.1"/>
    <property type="molecule type" value="Genomic_DNA"/>
</dbReference>
<dbReference type="RefSeq" id="WP_057889672.1">
    <property type="nucleotide sequence ID" value="NZ_AZFE01000031.1"/>
</dbReference>
<keyword evidence="3" id="KW-0808">Transferase</keyword>
<dbReference type="Gene3D" id="3.90.550.10">
    <property type="entry name" value="Spore Coat Polysaccharide Biosynthesis Protein SpsA, Chain A"/>
    <property type="match status" value="1"/>
</dbReference>
<keyword evidence="4" id="KW-1185">Reference proteome</keyword>
<dbReference type="OrthoDB" id="9810303at2"/>
<accession>A0A0R1RDG1</accession>
<protein>
    <submittedName>
        <fullName evidence="3">Family 2 glycosyltransferase</fullName>
    </submittedName>
</protein>
<dbReference type="PANTHER" id="PTHR48090">
    <property type="entry name" value="UNDECAPRENYL-PHOSPHATE 4-DEOXY-4-FORMAMIDO-L-ARABINOSE TRANSFERASE-RELATED"/>
    <property type="match status" value="1"/>
</dbReference>
<feature type="transmembrane region" description="Helical" evidence="1">
    <location>
        <begin position="274"/>
        <end position="293"/>
    </location>
</feature>
<evidence type="ECO:0000313" key="4">
    <source>
        <dbReference type="Proteomes" id="UP000051697"/>
    </source>
</evidence>
<feature type="domain" description="Glycosyltransferase 2-like" evidence="2">
    <location>
        <begin position="6"/>
        <end position="163"/>
    </location>
</feature>
<gene>
    <name evidence="3" type="ORF">FC70_GL000700</name>
</gene>
<evidence type="ECO:0000256" key="1">
    <source>
        <dbReference type="SAM" id="Phobius"/>
    </source>
</evidence>
<keyword evidence="1" id="KW-0472">Membrane</keyword>
<dbReference type="KEGG" id="lol:LACOL_0600"/>
<dbReference type="InterPro" id="IPR029044">
    <property type="entry name" value="Nucleotide-diphossugar_trans"/>
</dbReference>
<name>A0A0R1RDG1_9LACO</name>
<keyword evidence="1" id="KW-0812">Transmembrane</keyword>